<dbReference type="PROSITE" id="PS51704">
    <property type="entry name" value="GP_PDE"/>
    <property type="match status" value="1"/>
</dbReference>
<dbReference type="PANTHER" id="PTHR46211:SF14">
    <property type="entry name" value="GLYCEROPHOSPHODIESTER PHOSPHODIESTERASE"/>
    <property type="match status" value="1"/>
</dbReference>
<reference evidence="2 3" key="1">
    <citation type="journal article" date="2019" name="Int. J. Syst. Evol. Microbiol.">
        <title>The Global Catalogue of Microorganisms (GCM) 10K type strain sequencing project: providing services to taxonomists for standard genome sequencing and annotation.</title>
        <authorList>
            <consortium name="The Broad Institute Genomics Platform"/>
            <consortium name="The Broad Institute Genome Sequencing Center for Infectious Disease"/>
            <person name="Wu L."/>
            <person name="Ma J."/>
        </authorList>
    </citation>
    <scope>NUCLEOTIDE SEQUENCE [LARGE SCALE GENOMIC DNA]</scope>
    <source>
        <strain evidence="2 3">PSR21</strain>
    </source>
</reference>
<accession>A0ABD6A4W7</accession>
<dbReference type="SUPFAM" id="SSF51695">
    <property type="entry name" value="PLC-like phosphodiesterases"/>
    <property type="match status" value="1"/>
</dbReference>
<sequence>MRCIGHRGCPAHAPENTLLAVERAAPHVDAIEVDVRRCGSGELVVFHDERLGRLTGAEGRVDRTDWSTLRTLTVGGSDERIPLLSELLDAVPPSVGVNVELKHAGMGREAVRLLEGVENEVIVSSFEPAALREVGARSDLPRGYLFSRELTTKRRSWRRGIRRARRLGCECAHPEYRLCLDGGRRVGRARDLGLAVNAWTVPNRRAVRELRRAGVDGVIVDDWRVVG</sequence>
<dbReference type="InterPro" id="IPR030395">
    <property type="entry name" value="GP_PDE_dom"/>
</dbReference>
<evidence type="ECO:0000313" key="2">
    <source>
        <dbReference type="EMBL" id="MFC7315445.1"/>
    </source>
</evidence>
<dbReference type="AlphaFoldDB" id="A0ABD6A4W7"/>
<dbReference type="RefSeq" id="WP_276304844.1">
    <property type="nucleotide sequence ID" value="NZ_CP119992.1"/>
</dbReference>
<comment type="caution">
    <text evidence="2">The sequence shown here is derived from an EMBL/GenBank/DDBJ whole genome shotgun (WGS) entry which is preliminary data.</text>
</comment>
<dbReference type="Pfam" id="PF03009">
    <property type="entry name" value="GDPD"/>
    <property type="match status" value="1"/>
</dbReference>
<feature type="domain" description="GP-PDE" evidence="1">
    <location>
        <begin position="1"/>
        <end position="227"/>
    </location>
</feature>
<dbReference type="EMBL" id="JBHTBF010000001">
    <property type="protein sequence ID" value="MFC7315445.1"/>
    <property type="molecule type" value="Genomic_DNA"/>
</dbReference>
<evidence type="ECO:0000313" key="3">
    <source>
        <dbReference type="Proteomes" id="UP001596547"/>
    </source>
</evidence>
<dbReference type="GeneID" id="79314410"/>
<dbReference type="Gene3D" id="3.20.20.190">
    <property type="entry name" value="Phosphatidylinositol (PI) phosphodiesterase"/>
    <property type="match status" value="1"/>
</dbReference>
<name>A0ABD6A4W7_9EURY</name>
<gene>
    <name evidence="2" type="ORF">ACFQPE_01365</name>
</gene>
<dbReference type="CDD" id="cd08556">
    <property type="entry name" value="GDPD"/>
    <property type="match status" value="1"/>
</dbReference>
<dbReference type="PANTHER" id="PTHR46211">
    <property type="entry name" value="GLYCEROPHOSPHORYL DIESTER PHOSPHODIESTERASE"/>
    <property type="match status" value="1"/>
</dbReference>
<dbReference type="InterPro" id="IPR017946">
    <property type="entry name" value="PLC-like_Pdiesterase_TIM-brl"/>
</dbReference>
<protein>
    <submittedName>
        <fullName evidence="2">Glycerophosphodiester phosphodiesterase</fullName>
    </submittedName>
</protein>
<keyword evidence="3" id="KW-1185">Reference proteome</keyword>
<organism evidence="2 3">
    <name type="scientific">Halomarina halobia</name>
    <dbReference type="NCBI Taxonomy" id="3033386"/>
    <lineage>
        <taxon>Archaea</taxon>
        <taxon>Methanobacteriati</taxon>
        <taxon>Methanobacteriota</taxon>
        <taxon>Stenosarchaea group</taxon>
        <taxon>Halobacteria</taxon>
        <taxon>Halobacteriales</taxon>
        <taxon>Natronomonadaceae</taxon>
        <taxon>Halomarina</taxon>
    </lineage>
</organism>
<proteinExistence type="predicted"/>
<evidence type="ECO:0000259" key="1">
    <source>
        <dbReference type="PROSITE" id="PS51704"/>
    </source>
</evidence>
<dbReference type="Proteomes" id="UP001596547">
    <property type="component" value="Unassembled WGS sequence"/>
</dbReference>